<keyword evidence="1" id="KW-0732">Signal</keyword>
<gene>
    <name evidence="2" type="ORF">WG929_05670</name>
</gene>
<dbReference type="EMBL" id="JBBKTX010000005">
    <property type="protein sequence ID" value="MFK4751895.1"/>
    <property type="molecule type" value="Genomic_DNA"/>
</dbReference>
<sequence>MKGIAQAMRRVITGSTLACLAVSAQAGGALDLSLADDAVRVAYDATQAGSGLHINLSALHHMDDGNMLGAGVHVVDLRKPHSNLYIGLGTKAFAFDTDDYSGAALGVGGFFRAALPTQPDVSVAGYAYYAPPVVSFGDAENLISSDLRAQYAVIPTARIYTGYRYNGIRMEGMDKRYKLGDGWHFGLTLDF</sequence>
<evidence type="ECO:0000256" key="1">
    <source>
        <dbReference type="SAM" id="SignalP"/>
    </source>
</evidence>
<keyword evidence="3" id="KW-1185">Reference proteome</keyword>
<dbReference type="Proteomes" id="UP001620597">
    <property type="component" value="Unassembled WGS sequence"/>
</dbReference>
<evidence type="ECO:0000313" key="2">
    <source>
        <dbReference type="EMBL" id="MFK4751895.1"/>
    </source>
</evidence>
<accession>A0ABW8NG08</accession>
<dbReference type="Pfam" id="PF07437">
    <property type="entry name" value="YfaZ"/>
    <property type="match status" value="1"/>
</dbReference>
<proteinExistence type="predicted"/>
<feature type="chain" id="PRO_5046167067" evidence="1">
    <location>
        <begin position="27"/>
        <end position="191"/>
    </location>
</feature>
<dbReference type="RefSeq" id="WP_416205254.1">
    <property type="nucleotide sequence ID" value="NZ_JBBKTX010000005.1"/>
</dbReference>
<feature type="signal peptide" evidence="1">
    <location>
        <begin position="1"/>
        <end position="26"/>
    </location>
</feature>
<protein>
    <submittedName>
        <fullName evidence="2">YfaZ family outer membrane protein</fullName>
    </submittedName>
</protein>
<reference evidence="2 3" key="1">
    <citation type="submission" date="2024-03" db="EMBL/GenBank/DDBJ databases">
        <title>High-quality draft genome sequence of Oceanobacter sp. wDCs-4.</title>
        <authorList>
            <person name="Dong C."/>
        </authorList>
    </citation>
    <scope>NUCLEOTIDE SEQUENCE [LARGE SCALE GENOMIC DNA]</scope>
    <source>
        <strain evidence="3">wDCs-4</strain>
    </source>
</reference>
<name>A0ABW8NG08_9GAMM</name>
<organism evidence="2 3">
    <name type="scientific">Oceanobacter antarcticus</name>
    <dbReference type="NCBI Taxonomy" id="3133425"/>
    <lineage>
        <taxon>Bacteria</taxon>
        <taxon>Pseudomonadati</taxon>
        <taxon>Pseudomonadota</taxon>
        <taxon>Gammaproteobacteria</taxon>
        <taxon>Oceanospirillales</taxon>
        <taxon>Oceanospirillaceae</taxon>
        <taxon>Oceanobacter</taxon>
    </lineage>
</organism>
<dbReference type="InterPro" id="IPR009998">
    <property type="entry name" value="YfaZ"/>
</dbReference>
<evidence type="ECO:0000313" key="3">
    <source>
        <dbReference type="Proteomes" id="UP001620597"/>
    </source>
</evidence>
<comment type="caution">
    <text evidence="2">The sequence shown here is derived from an EMBL/GenBank/DDBJ whole genome shotgun (WGS) entry which is preliminary data.</text>
</comment>